<evidence type="ECO:0000256" key="12">
    <source>
        <dbReference type="ARBA" id="ARBA00023136"/>
    </source>
</evidence>
<comment type="subcellular location">
    <subcellularLocation>
        <location evidence="1">Membrane</location>
        <topology evidence="1">Multi-pass membrane protein</topology>
    </subcellularLocation>
</comment>
<dbReference type="InterPro" id="IPR045187">
    <property type="entry name" value="CcO_II"/>
</dbReference>
<evidence type="ECO:0000256" key="8">
    <source>
        <dbReference type="ARBA" id="ARBA00022967"/>
    </source>
</evidence>
<evidence type="ECO:0000256" key="7">
    <source>
        <dbReference type="ARBA" id="ARBA00022723"/>
    </source>
</evidence>
<feature type="domain" description="Cytochrome oxidase subunit II copper A binding" evidence="16">
    <location>
        <begin position="63"/>
        <end position="183"/>
    </location>
</feature>
<dbReference type="NCBIfam" id="TIGR02866">
    <property type="entry name" value="CoxB"/>
    <property type="match status" value="1"/>
</dbReference>
<keyword evidence="8" id="KW-1278">Translocase</keyword>
<reference evidence="17 18" key="1">
    <citation type="submission" date="2015-10" db="EMBL/GenBank/DDBJ databases">
        <title>Metagenome-Assembled Genomes uncover a global brackish microbiome.</title>
        <authorList>
            <person name="Hugerth L.W."/>
            <person name="Larsson J."/>
            <person name="Alneberg J."/>
            <person name="Lindh M.V."/>
            <person name="Legrand C."/>
            <person name="Pinhassi J."/>
            <person name="Andersson A.F."/>
        </authorList>
    </citation>
    <scope>NUCLEOTIDE SEQUENCE [LARGE SCALE GENOMIC DNA]</scope>
    <source>
        <strain evidence="17">BACL2 MAG-121220-bin52</strain>
    </source>
</reference>
<dbReference type="SUPFAM" id="SSF81464">
    <property type="entry name" value="Cytochrome c oxidase subunit II-like, transmembrane region"/>
    <property type="match status" value="1"/>
</dbReference>
<dbReference type="EC" id="7.1.1.9" evidence="3"/>
<evidence type="ECO:0000256" key="4">
    <source>
        <dbReference type="ARBA" id="ARBA00022448"/>
    </source>
</evidence>
<keyword evidence="6" id="KW-0812">Transmembrane</keyword>
<name>A0A0R2P1P1_9ACTN</name>
<keyword evidence="9" id="KW-0249">Electron transport</keyword>
<evidence type="ECO:0000313" key="17">
    <source>
        <dbReference type="EMBL" id="KRO31884.1"/>
    </source>
</evidence>
<dbReference type="Gene3D" id="1.10.287.90">
    <property type="match status" value="1"/>
</dbReference>
<comment type="function">
    <text evidence="13">Subunits I and II form the functional core of the enzyme complex. Electrons originating in cytochrome c are transferred via heme a and Cu(A) to the binuclear center formed by heme a3 and Cu(B).</text>
</comment>
<evidence type="ECO:0000256" key="10">
    <source>
        <dbReference type="ARBA" id="ARBA00022989"/>
    </source>
</evidence>
<dbReference type="Proteomes" id="UP000054017">
    <property type="component" value="Unassembled WGS sequence"/>
</dbReference>
<dbReference type="PROSITE" id="PS50857">
    <property type="entry name" value="COX2_CUA"/>
    <property type="match status" value="1"/>
</dbReference>
<keyword evidence="11" id="KW-0186">Copper</keyword>
<keyword evidence="4" id="KW-0813">Transport</keyword>
<sequence>ILILWPVFFHRKKEGEAFPRQFQYNIPAEVAYTVIPFIIVAVLFGYTAKAENEIVALSPQSSTALHDVTVNGFQWSWQFTYKEAGEGTTVTGTPAQPPVLYMPLGEKVRFTFTASDVIHSFWVPDFMIQMQNIPGVTNQLEFTANELGEYRGFCNILCGRQHSQMRFTVKVVTPSEYDTYIQSLKAEVNS</sequence>
<feature type="non-terminal residue" evidence="17">
    <location>
        <position position="1"/>
    </location>
</feature>
<keyword evidence="7" id="KW-0479">Metal-binding</keyword>
<gene>
    <name evidence="17" type="ORF">ABR65_00155</name>
</gene>
<protein>
    <recommendedName>
        <fullName evidence="3">cytochrome-c oxidase</fullName>
        <ecNumber evidence="3">7.1.1.9</ecNumber>
    </recommendedName>
    <alternativeName>
        <fullName evidence="14">Cytochrome aa3 subunit 2</fullName>
    </alternativeName>
</protein>
<accession>A0A0R2P1P1</accession>
<dbReference type="InterPro" id="IPR014222">
    <property type="entry name" value="Cyt_c_oxidase_su2"/>
</dbReference>
<evidence type="ECO:0000256" key="1">
    <source>
        <dbReference type="ARBA" id="ARBA00004141"/>
    </source>
</evidence>
<dbReference type="SUPFAM" id="SSF49503">
    <property type="entry name" value="Cupredoxins"/>
    <property type="match status" value="1"/>
</dbReference>
<dbReference type="InterPro" id="IPR036257">
    <property type="entry name" value="Cyt_c_oxidase_su2_TM_sf"/>
</dbReference>
<dbReference type="InterPro" id="IPR001505">
    <property type="entry name" value="Copper_CuA"/>
</dbReference>
<keyword evidence="5" id="KW-0679">Respiratory chain</keyword>
<evidence type="ECO:0000256" key="2">
    <source>
        <dbReference type="ARBA" id="ARBA00007866"/>
    </source>
</evidence>
<keyword evidence="12" id="KW-0472">Membrane</keyword>
<dbReference type="PRINTS" id="PR01166">
    <property type="entry name" value="CYCOXIDASEII"/>
</dbReference>
<evidence type="ECO:0000256" key="15">
    <source>
        <dbReference type="ARBA" id="ARBA00047816"/>
    </source>
</evidence>
<dbReference type="GO" id="GO:0005507">
    <property type="term" value="F:copper ion binding"/>
    <property type="evidence" value="ECO:0007669"/>
    <property type="project" value="InterPro"/>
</dbReference>
<evidence type="ECO:0000256" key="6">
    <source>
        <dbReference type="ARBA" id="ARBA00022692"/>
    </source>
</evidence>
<evidence type="ECO:0000256" key="5">
    <source>
        <dbReference type="ARBA" id="ARBA00022660"/>
    </source>
</evidence>
<dbReference type="GO" id="GO:0042773">
    <property type="term" value="P:ATP synthesis coupled electron transport"/>
    <property type="evidence" value="ECO:0007669"/>
    <property type="project" value="TreeGrafter"/>
</dbReference>
<dbReference type="PANTHER" id="PTHR22888">
    <property type="entry name" value="CYTOCHROME C OXIDASE, SUBUNIT II"/>
    <property type="match status" value="1"/>
</dbReference>
<dbReference type="GO" id="GO:0004129">
    <property type="term" value="F:cytochrome-c oxidase activity"/>
    <property type="evidence" value="ECO:0007669"/>
    <property type="project" value="UniProtKB-EC"/>
</dbReference>
<comment type="similarity">
    <text evidence="2">Belongs to the cytochrome c oxidase subunit 2 family.</text>
</comment>
<dbReference type="AlphaFoldDB" id="A0A0R2P1P1"/>
<dbReference type="GO" id="GO:0016491">
    <property type="term" value="F:oxidoreductase activity"/>
    <property type="evidence" value="ECO:0007669"/>
    <property type="project" value="InterPro"/>
</dbReference>
<dbReference type="PANTHER" id="PTHR22888:SF9">
    <property type="entry name" value="CYTOCHROME C OXIDASE SUBUNIT 2"/>
    <property type="match status" value="1"/>
</dbReference>
<dbReference type="Gene3D" id="2.60.40.420">
    <property type="entry name" value="Cupredoxins - blue copper proteins"/>
    <property type="match status" value="1"/>
</dbReference>
<keyword evidence="10" id="KW-1133">Transmembrane helix</keyword>
<evidence type="ECO:0000313" key="18">
    <source>
        <dbReference type="Proteomes" id="UP000054017"/>
    </source>
</evidence>
<comment type="caution">
    <text evidence="17">The sequence shown here is derived from an EMBL/GenBank/DDBJ whole genome shotgun (WGS) entry which is preliminary data.</text>
</comment>
<proteinExistence type="inferred from homology"/>
<evidence type="ECO:0000256" key="9">
    <source>
        <dbReference type="ARBA" id="ARBA00022982"/>
    </source>
</evidence>
<dbReference type="InterPro" id="IPR008972">
    <property type="entry name" value="Cupredoxin"/>
</dbReference>
<evidence type="ECO:0000256" key="11">
    <source>
        <dbReference type="ARBA" id="ARBA00023008"/>
    </source>
</evidence>
<dbReference type="GO" id="GO:0016020">
    <property type="term" value="C:membrane"/>
    <property type="evidence" value="ECO:0007669"/>
    <property type="project" value="UniProtKB-SubCell"/>
</dbReference>
<dbReference type="PROSITE" id="PS00078">
    <property type="entry name" value="COX2"/>
    <property type="match status" value="1"/>
</dbReference>
<evidence type="ECO:0000256" key="14">
    <source>
        <dbReference type="ARBA" id="ARBA00031399"/>
    </source>
</evidence>
<evidence type="ECO:0000259" key="16">
    <source>
        <dbReference type="PROSITE" id="PS50857"/>
    </source>
</evidence>
<dbReference type="EMBL" id="LIAX01000221">
    <property type="protein sequence ID" value="KRO31884.1"/>
    <property type="molecule type" value="Genomic_DNA"/>
</dbReference>
<dbReference type="InterPro" id="IPR002429">
    <property type="entry name" value="CcO_II-like_C"/>
</dbReference>
<dbReference type="Pfam" id="PF00116">
    <property type="entry name" value="COX2"/>
    <property type="match status" value="1"/>
</dbReference>
<comment type="catalytic activity">
    <reaction evidence="15">
        <text>4 Fe(II)-[cytochrome c] + O2 + 8 H(+)(in) = 4 Fe(III)-[cytochrome c] + 2 H2O + 4 H(+)(out)</text>
        <dbReference type="Rhea" id="RHEA:11436"/>
        <dbReference type="Rhea" id="RHEA-COMP:10350"/>
        <dbReference type="Rhea" id="RHEA-COMP:14399"/>
        <dbReference type="ChEBI" id="CHEBI:15377"/>
        <dbReference type="ChEBI" id="CHEBI:15378"/>
        <dbReference type="ChEBI" id="CHEBI:15379"/>
        <dbReference type="ChEBI" id="CHEBI:29033"/>
        <dbReference type="ChEBI" id="CHEBI:29034"/>
        <dbReference type="EC" id="7.1.1.9"/>
    </reaction>
</comment>
<organism evidence="17 18">
    <name type="scientific">Actinobacteria bacterium BACL2 MAG-121220-bin52</name>
    <dbReference type="NCBI Taxonomy" id="1655573"/>
    <lineage>
        <taxon>Bacteria</taxon>
        <taxon>Bacillati</taxon>
        <taxon>Actinomycetota</taxon>
        <taxon>Actinomycetes</taxon>
        <taxon>Actinomycetes incertae sedis</taxon>
        <taxon>ac1 cluster</taxon>
    </lineage>
</organism>
<evidence type="ECO:0000256" key="13">
    <source>
        <dbReference type="ARBA" id="ARBA00024688"/>
    </source>
</evidence>
<evidence type="ECO:0000256" key="3">
    <source>
        <dbReference type="ARBA" id="ARBA00012949"/>
    </source>
</evidence>